<evidence type="ECO:0000259" key="7">
    <source>
        <dbReference type="PROSITE" id="PS50801"/>
    </source>
</evidence>
<feature type="region of interest" description="Disordered" evidence="5">
    <location>
        <begin position="534"/>
        <end position="559"/>
    </location>
</feature>
<keyword evidence="3 6" id="KW-1133">Transmembrane helix</keyword>
<evidence type="ECO:0000313" key="9">
    <source>
        <dbReference type="RefSeq" id="XP_032822731.1"/>
    </source>
</evidence>
<keyword evidence="2 6" id="KW-0812">Transmembrane</keyword>
<feature type="transmembrane region" description="Helical" evidence="6">
    <location>
        <begin position="372"/>
        <end position="392"/>
    </location>
</feature>
<dbReference type="Proteomes" id="UP001318040">
    <property type="component" value="Chromosome 36"/>
</dbReference>
<feature type="transmembrane region" description="Helical" evidence="6">
    <location>
        <begin position="341"/>
        <end position="360"/>
    </location>
</feature>
<dbReference type="Pfam" id="PF00916">
    <property type="entry name" value="Sulfate_transp"/>
    <property type="match status" value="1"/>
</dbReference>
<name>A0AAJ7TR89_PETMA</name>
<dbReference type="SUPFAM" id="SSF52091">
    <property type="entry name" value="SpoIIaa-like"/>
    <property type="match status" value="1"/>
</dbReference>
<comment type="subcellular location">
    <subcellularLocation>
        <location evidence="1">Membrane</location>
        <topology evidence="1">Multi-pass membrane protein</topology>
    </subcellularLocation>
</comment>
<dbReference type="InterPro" id="IPR002645">
    <property type="entry name" value="STAS_dom"/>
</dbReference>
<protein>
    <submittedName>
        <fullName evidence="9">Solute carrier family 26 member 6-like</fullName>
    </submittedName>
</protein>
<dbReference type="PROSITE" id="PS50801">
    <property type="entry name" value="STAS"/>
    <property type="match status" value="1"/>
</dbReference>
<dbReference type="InterPro" id="IPR018045">
    <property type="entry name" value="S04_transporter_CS"/>
</dbReference>
<accession>A0AAJ7TR89</accession>
<dbReference type="GO" id="GO:0016020">
    <property type="term" value="C:membrane"/>
    <property type="evidence" value="ECO:0007669"/>
    <property type="project" value="UniProtKB-SubCell"/>
</dbReference>
<dbReference type="NCBIfam" id="TIGR00815">
    <property type="entry name" value="sulP"/>
    <property type="match status" value="1"/>
</dbReference>
<gene>
    <name evidence="9" type="primary">LOC116949466</name>
</gene>
<organism evidence="8 9">
    <name type="scientific">Petromyzon marinus</name>
    <name type="common">Sea lamprey</name>
    <dbReference type="NCBI Taxonomy" id="7757"/>
    <lineage>
        <taxon>Eukaryota</taxon>
        <taxon>Metazoa</taxon>
        <taxon>Chordata</taxon>
        <taxon>Craniata</taxon>
        <taxon>Vertebrata</taxon>
        <taxon>Cyclostomata</taxon>
        <taxon>Hyperoartia</taxon>
        <taxon>Petromyzontiformes</taxon>
        <taxon>Petromyzontidae</taxon>
        <taxon>Petromyzon</taxon>
    </lineage>
</organism>
<dbReference type="InterPro" id="IPR001902">
    <property type="entry name" value="SLC26A/SulP_fam"/>
</dbReference>
<dbReference type="Gene3D" id="3.30.750.24">
    <property type="entry name" value="STAS domain"/>
    <property type="match status" value="1"/>
</dbReference>
<feature type="transmembrane region" description="Helical" evidence="6">
    <location>
        <begin position="299"/>
        <end position="320"/>
    </location>
</feature>
<dbReference type="RefSeq" id="XP_032822731.1">
    <property type="nucleotide sequence ID" value="XM_032966840.1"/>
</dbReference>
<dbReference type="PROSITE" id="PS01130">
    <property type="entry name" value="SLC26A"/>
    <property type="match status" value="1"/>
</dbReference>
<evidence type="ECO:0000256" key="1">
    <source>
        <dbReference type="ARBA" id="ARBA00004141"/>
    </source>
</evidence>
<reference evidence="9" key="1">
    <citation type="submission" date="2025-08" db="UniProtKB">
        <authorList>
            <consortium name="RefSeq"/>
        </authorList>
    </citation>
    <scope>IDENTIFICATION</scope>
    <source>
        <tissue evidence="9">Sperm</tissue>
    </source>
</reference>
<evidence type="ECO:0000256" key="6">
    <source>
        <dbReference type="SAM" id="Phobius"/>
    </source>
</evidence>
<evidence type="ECO:0000256" key="4">
    <source>
        <dbReference type="ARBA" id="ARBA00023136"/>
    </source>
</evidence>
<feature type="transmembrane region" description="Helical" evidence="6">
    <location>
        <begin position="219"/>
        <end position="241"/>
    </location>
</feature>
<evidence type="ECO:0000256" key="3">
    <source>
        <dbReference type="ARBA" id="ARBA00022989"/>
    </source>
</evidence>
<feature type="region of interest" description="Disordered" evidence="5">
    <location>
        <begin position="1"/>
        <end position="27"/>
    </location>
</feature>
<evidence type="ECO:0000256" key="5">
    <source>
        <dbReference type="SAM" id="MobiDB-lite"/>
    </source>
</evidence>
<dbReference type="InterPro" id="IPR011547">
    <property type="entry name" value="SLC26A/SulP_dom"/>
</dbReference>
<dbReference type="AlphaFoldDB" id="A0AAJ7TR89"/>
<feature type="transmembrane region" description="Helical" evidence="6">
    <location>
        <begin position="435"/>
        <end position="467"/>
    </location>
</feature>
<dbReference type="CDD" id="cd07042">
    <property type="entry name" value="STAS_SulP_like_sulfate_transporter"/>
    <property type="match status" value="1"/>
</dbReference>
<dbReference type="GO" id="GO:0008271">
    <property type="term" value="F:secondary active sulfate transmembrane transporter activity"/>
    <property type="evidence" value="ECO:0007669"/>
    <property type="project" value="InterPro"/>
</dbReference>
<dbReference type="Pfam" id="PF01740">
    <property type="entry name" value="STAS"/>
    <property type="match status" value="1"/>
</dbReference>
<evidence type="ECO:0000256" key="2">
    <source>
        <dbReference type="ARBA" id="ARBA00022692"/>
    </source>
</evidence>
<sequence length="733" mass="77206">MGPRDPSGPLGGTQDPVIPQGSRDPPAECSRARARATLLRRVPALRWVPRYRARALLPGDVISGISTGVMAVPQGMAYALLAALPPVLGLYSSFYPPLVYFFFGTSRHISVGPFAVVSMMAGEVTERLAPDHMFTAPNSSAVHADPGSNATAGSLVGLGLLRFGVVATYLSEPLVRGFSTAASVTVLVSQLKHLLGLALPRRHDQVLGTLHTARDVCRGVLQVNVVTALVSLLSLCSMLLLKRVVHSVPRLRRVPVPAELLLVVLGTVLSEQLQLSPDHSVDVVGLIPSGLAAPEWPSLALSVGLVGDALALAVVGYTVAVSLGKMFAQKHGYTVDGTQELLALGLSNVLGAFFGAFPIACSMSRSLLQENSGGHTQVAGLVAGLVVLVSTLSMGRLLEPLPRATLAAIIVVNLRGMFCQFGDLPVLWRTSRADFAIWLVSFVAVVLLGLDLGLAASVAFSLLTVIVRTQRPRYSLLGKLPDCETYCDIEKNCVARELPGVKIFRANAALYFANVELYVRALVKKTGLLEQARAPDRRCSRQRAHGAPGNNKVAPATGDGAQMTAPGAEPGLAVEPAGRACALGLPGLMAPDTEDHAAPRPDTHSLILDFSPVNLVDTVAVKTLKTAMAGLGAMGLEVCIAACQDCVLEQLHSCGFFTPGVTETGTATDPGGARLFPSVHAAAVHCLQRGRSGVRTDNAAPQPRRARTPSPRRCPKWRGLEPGHAAPPRLSTD</sequence>
<dbReference type="InterPro" id="IPR036513">
    <property type="entry name" value="STAS_dom_sf"/>
</dbReference>
<keyword evidence="4 6" id="KW-0472">Membrane</keyword>
<proteinExistence type="predicted"/>
<dbReference type="KEGG" id="pmrn:116949466"/>
<feature type="domain" description="STAS" evidence="7">
    <location>
        <begin position="491"/>
        <end position="686"/>
    </location>
</feature>
<dbReference type="PANTHER" id="PTHR11814">
    <property type="entry name" value="SULFATE TRANSPORTER"/>
    <property type="match status" value="1"/>
</dbReference>
<evidence type="ECO:0000313" key="8">
    <source>
        <dbReference type="Proteomes" id="UP001318040"/>
    </source>
</evidence>
<feature type="region of interest" description="Disordered" evidence="5">
    <location>
        <begin position="690"/>
        <end position="733"/>
    </location>
</feature>
<keyword evidence="8" id="KW-1185">Reference proteome</keyword>